<gene>
    <name evidence="2" type="ORF">OEZ85_010721</name>
</gene>
<evidence type="ECO:0000313" key="2">
    <source>
        <dbReference type="EMBL" id="WIA10533.1"/>
    </source>
</evidence>
<dbReference type="Pfam" id="PF22917">
    <property type="entry name" value="PRISE"/>
    <property type="match status" value="1"/>
</dbReference>
<evidence type="ECO:0000259" key="1">
    <source>
        <dbReference type="Pfam" id="PF22917"/>
    </source>
</evidence>
<dbReference type="InterPro" id="IPR055222">
    <property type="entry name" value="PRISE-like_Rossmann-fold"/>
</dbReference>
<protein>
    <recommendedName>
        <fullName evidence="1">PRISE-like Rossmann-fold domain-containing protein</fullName>
    </recommendedName>
</protein>
<dbReference type="PANTHER" id="PTHR32487">
    <property type="entry name" value="3-OXO-DELTA(4,5)-STEROID 5-BETA-REDUCTASE"/>
    <property type="match status" value="1"/>
</dbReference>
<dbReference type="PANTHER" id="PTHR32487:SF0">
    <property type="entry name" value="3-OXO-DELTA(4,5)-STEROID 5-BETA-REDUCTASE"/>
    <property type="match status" value="1"/>
</dbReference>
<organism evidence="2 3">
    <name type="scientific">Tetradesmus obliquus</name>
    <name type="common">Green alga</name>
    <name type="synonym">Acutodesmus obliquus</name>
    <dbReference type="NCBI Taxonomy" id="3088"/>
    <lineage>
        <taxon>Eukaryota</taxon>
        <taxon>Viridiplantae</taxon>
        <taxon>Chlorophyta</taxon>
        <taxon>core chlorophytes</taxon>
        <taxon>Chlorophyceae</taxon>
        <taxon>CS clade</taxon>
        <taxon>Sphaeropleales</taxon>
        <taxon>Scenedesmaceae</taxon>
        <taxon>Tetradesmus</taxon>
    </lineage>
</organism>
<keyword evidence="3" id="KW-1185">Reference proteome</keyword>
<dbReference type="Gene3D" id="3.40.50.720">
    <property type="entry name" value="NAD(P)-binding Rossmann-like Domain"/>
    <property type="match status" value="1"/>
</dbReference>
<sequence length="301" mass="33188">MHLAQLGSWKVYAVSRKEKLQYDEMPDGLGGTVTAVQVTDLLDANAVSTALSQLPDVTHIFHCAYLTSGSDQHKDAVDNLALLKHVVEAIEAAQSSDGGSGKLQHVYVQAGAKWYGQHLGKYKTPAKESDPRYMTPNFYYDMVDYAQARVAAGASWTWSALLPNPVIGYSPGSYMNLLNAIAAYAALCKEAKLPFRFPGPDAAYEALTECCDARLLAEAALFTSTSPAAANAIFNVSNGDVFRWSEVWPLICTDFCFGMGWDYFQSVTKLRRAGFEGMRLDSAEVWLGWLDELKQRRLFPL</sequence>
<accession>A0ABY8TSU3</accession>
<reference evidence="2 3" key="1">
    <citation type="submission" date="2023-05" db="EMBL/GenBank/DDBJ databases">
        <title>A 100% complete, gapless, phased diploid assembly of the Scenedesmus obliquus UTEX 3031 genome.</title>
        <authorList>
            <person name="Biondi T.C."/>
            <person name="Hanschen E.R."/>
            <person name="Kwon T."/>
            <person name="Eng W."/>
            <person name="Kruse C.P.S."/>
            <person name="Koehler S.I."/>
            <person name="Kunde Y."/>
            <person name="Gleasner C.D."/>
            <person name="You Mak K.T."/>
            <person name="Polle J."/>
            <person name="Hovde B.T."/>
            <person name="Starkenburg S.R."/>
        </authorList>
    </citation>
    <scope>NUCLEOTIDE SEQUENCE [LARGE SCALE GENOMIC DNA]</scope>
    <source>
        <strain evidence="2 3">DOE0152z</strain>
    </source>
</reference>
<proteinExistence type="predicted"/>
<evidence type="ECO:0000313" key="3">
    <source>
        <dbReference type="Proteomes" id="UP001244341"/>
    </source>
</evidence>
<dbReference type="EMBL" id="CP126209">
    <property type="protein sequence ID" value="WIA10533.1"/>
    <property type="molecule type" value="Genomic_DNA"/>
</dbReference>
<dbReference type="InterPro" id="IPR036291">
    <property type="entry name" value="NAD(P)-bd_dom_sf"/>
</dbReference>
<dbReference type="SUPFAM" id="SSF51735">
    <property type="entry name" value="NAD(P)-binding Rossmann-fold domains"/>
    <property type="match status" value="1"/>
</dbReference>
<dbReference type="Proteomes" id="UP001244341">
    <property type="component" value="Chromosome 2b"/>
</dbReference>
<feature type="domain" description="PRISE-like Rossmann-fold" evidence="1">
    <location>
        <begin position="49"/>
        <end position="256"/>
    </location>
</feature>
<name>A0ABY8TSU3_TETOB</name>